<keyword evidence="2" id="KW-1185">Reference proteome</keyword>
<feature type="non-terminal residue" evidence="1">
    <location>
        <position position="1"/>
    </location>
</feature>
<dbReference type="OrthoDB" id="2506088at2759"/>
<feature type="non-terminal residue" evidence="1">
    <location>
        <position position="175"/>
    </location>
</feature>
<protein>
    <submittedName>
        <fullName evidence="1">Uncharacterized protein</fullName>
    </submittedName>
</protein>
<dbReference type="AlphaFoldDB" id="A0A165CNI2"/>
<evidence type="ECO:0000313" key="2">
    <source>
        <dbReference type="Proteomes" id="UP000077266"/>
    </source>
</evidence>
<dbReference type="Proteomes" id="UP000077266">
    <property type="component" value="Unassembled WGS sequence"/>
</dbReference>
<name>A0A165CNI2_EXIGL</name>
<dbReference type="InParanoid" id="A0A165CNI2"/>
<dbReference type="PANTHER" id="PTHR31912:SF34">
    <property type="entry name" value="NOTOCHORD-RELATED PROTEIN"/>
    <property type="match status" value="1"/>
</dbReference>
<dbReference type="STRING" id="1314781.A0A165CNI2"/>
<sequence length="175" mass="19792">GLDPNCDTPVEVLHVILLGIVKYFWRDAVKNQCNTPAKRKDLIARLDAFDTSALGISRLRGETLVTYAGSLVGRDFRAIAQAGPFVLRGLVTDECYDAWVALSLLVPLVWQPVIDNMDDYILTLEQPRLTRSINNLLAATARWTPRWFNKPKFHLLVHLPDHIRRFGPAIIFATE</sequence>
<dbReference type="EMBL" id="KV426303">
    <property type="protein sequence ID" value="KZV82798.1"/>
    <property type="molecule type" value="Genomic_DNA"/>
</dbReference>
<accession>A0A165CNI2</accession>
<dbReference type="PANTHER" id="PTHR31912">
    <property type="entry name" value="IP13529P"/>
    <property type="match status" value="1"/>
</dbReference>
<organism evidence="1 2">
    <name type="scientific">Exidia glandulosa HHB12029</name>
    <dbReference type="NCBI Taxonomy" id="1314781"/>
    <lineage>
        <taxon>Eukaryota</taxon>
        <taxon>Fungi</taxon>
        <taxon>Dikarya</taxon>
        <taxon>Basidiomycota</taxon>
        <taxon>Agaricomycotina</taxon>
        <taxon>Agaricomycetes</taxon>
        <taxon>Auriculariales</taxon>
        <taxon>Exidiaceae</taxon>
        <taxon>Exidia</taxon>
    </lineage>
</organism>
<reference evidence="1 2" key="1">
    <citation type="journal article" date="2016" name="Mol. Biol. Evol.">
        <title>Comparative Genomics of Early-Diverging Mushroom-Forming Fungi Provides Insights into the Origins of Lignocellulose Decay Capabilities.</title>
        <authorList>
            <person name="Nagy L.G."/>
            <person name="Riley R."/>
            <person name="Tritt A."/>
            <person name="Adam C."/>
            <person name="Daum C."/>
            <person name="Floudas D."/>
            <person name="Sun H."/>
            <person name="Yadav J.S."/>
            <person name="Pangilinan J."/>
            <person name="Larsson K.H."/>
            <person name="Matsuura K."/>
            <person name="Barry K."/>
            <person name="Labutti K."/>
            <person name="Kuo R."/>
            <person name="Ohm R.A."/>
            <person name="Bhattacharya S.S."/>
            <person name="Shirouzu T."/>
            <person name="Yoshinaga Y."/>
            <person name="Martin F.M."/>
            <person name="Grigoriev I.V."/>
            <person name="Hibbett D.S."/>
        </authorList>
    </citation>
    <scope>NUCLEOTIDE SEQUENCE [LARGE SCALE GENOMIC DNA]</scope>
    <source>
        <strain evidence="1 2">HHB12029</strain>
    </source>
</reference>
<evidence type="ECO:0000313" key="1">
    <source>
        <dbReference type="EMBL" id="KZV82798.1"/>
    </source>
</evidence>
<proteinExistence type="predicted"/>
<gene>
    <name evidence="1" type="ORF">EXIGLDRAFT_596859</name>
</gene>